<dbReference type="InterPro" id="IPR029063">
    <property type="entry name" value="SAM-dependent_MTases_sf"/>
</dbReference>
<dbReference type="AlphaFoldDB" id="A0A1H1U1T7"/>
<dbReference type="RefSeq" id="WP_092106025.1">
    <property type="nucleotide sequence ID" value="NZ_LT629739.1"/>
</dbReference>
<reference evidence="1" key="1">
    <citation type="submission" date="2016-10" db="EMBL/GenBank/DDBJ databases">
        <authorList>
            <person name="Varghese N."/>
            <person name="Submissions S."/>
        </authorList>
    </citation>
    <scope>NUCLEOTIDE SEQUENCE [LARGE SCALE GENOMIC DNA]</scope>
    <source>
        <strain evidence="1">DSM 22082</strain>
    </source>
</reference>
<sequence length="267" mass="28984">MTTMKTTSPDDHYLFDSGSDLGAQQLNSLSALFDGNTRSILSPLLLPDSPHCLEIGAGNGSVARMIAEQTGGQVVAIDLDTTHLPKSLGVEPRRHDIREGVPVGPFDLIHARLVLTHLSARREIFAQLVDELAPGGWLVLADVGLAEELLVAPQESDHDVWAKYNDAAYRQIGPAAGHDYSWADQIEAAMLDAGLTDVAAEHVVPLGRGGGPWAMYHSNLSRQAEAPLLSTGLSMEDMERYRTMLADPEFRARFFSLTYTIGRKPTA</sequence>
<dbReference type="Gene3D" id="3.40.50.150">
    <property type="entry name" value="Vaccinia Virus protein VP39"/>
    <property type="match status" value="1"/>
</dbReference>
<dbReference type="OrthoDB" id="9810247at2"/>
<accession>A0A1H1U1T7</accession>
<dbReference type="Pfam" id="PF13489">
    <property type="entry name" value="Methyltransf_23"/>
    <property type="match status" value="1"/>
</dbReference>
<name>A0A1H1U1T7_BRESA</name>
<keyword evidence="1" id="KW-0808">Transferase</keyword>
<dbReference type="STRING" id="629680.SAMN04489751_2540"/>
<protein>
    <submittedName>
        <fullName evidence="1">Methyltransferase domain-containing protein</fullName>
    </submittedName>
</protein>
<dbReference type="EMBL" id="LT629739">
    <property type="protein sequence ID" value="SDS66324.1"/>
    <property type="molecule type" value="Genomic_DNA"/>
</dbReference>
<dbReference type="Proteomes" id="UP000199700">
    <property type="component" value="Chromosome"/>
</dbReference>
<dbReference type="GO" id="GO:0032259">
    <property type="term" value="P:methylation"/>
    <property type="evidence" value="ECO:0007669"/>
    <property type="project" value="UniProtKB-KW"/>
</dbReference>
<dbReference type="PANTHER" id="PTHR43861">
    <property type="entry name" value="TRANS-ACONITATE 2-METHYLTRANSFERASE-RELATED"/>
    <property type="match status" value="1"/>
</dbReference>
<evidence type="ECO:0000313" key="1">
    <source>
        <dbReference type="EMBL" id="SDS66324.1"/>
    </source>
</evidence>
<dbReference type="GO" id="GO:0008168">
    <property type="term" value="F:methyltransferase activity"/>
    <property type="evidence" value="ECO:0007669"/>
    <property type="project" value="UniProtKB-KW"/>
</dbReference>
<proteinExistence type="predicted"/>
<keyword evidence="2" id="KW-1185">Reference proteome</keyword>
<dbReference type="CDD" id="cd02440">
    <property type="entry name" value="AdoMet_MTases"/>
    <property type="match status" value="1"/>
</dbReference>
<dbReference type="SUPFAM" id="SSF53335">
    <property type="entry name" value="S-adenosyl-L-methionine-dependent methyltransferases"/>
    <property type="match status" value="1"/>
</dbReference>
<gene>
    <name evidence="1" type="ORF">SAMN04489751_2540</name>
</gene>
<organism evidence="1 2">
    <name type="scientific">Brevibacterium sandarakinum</name>
    <dbReference type="NCBI Taxonomy" id="629680"/>
    <lineage>
        <taxon>Bacteria</taxon>
        <taxon>Bacillati</taxon>
        <taxon>Actinomycetota</taxon>
        <taxon>Actinomycetes</taxon>
        <taxon>Micrococcales</taxon>
        <taxon>Brevibacteriaceae</taxon>
        <taxon>Brevibacterium</taxon>
    </lineage>
</organism>
<evidence type="ECO:0000313" key="2">
    <source>
        <dbReference type="Proteomes" id="UP000199700"/>
    </source>
</evidence>
<keyword evidence="1" id="KW-0489">Methyltransferase</keyword>